<organism evidence="3">
    <name type="scientific">Cuerna arida</name>
    <dbReference type="NCBI Taxonomy" id="1464854"/>
    <lineage>
        <taxon>Eukaryota</taxon>
        <taxon>Metazoa</taxon>
        <taxon>Ecdysozoa</taxon>
        <taxon>Arthropoda</taxon>
        <taxon>Hexapoda</taxon>
        <taxon>Insecta</taxon>
        <taxon>Pterygota</taxon>
        <taxon>Neoptera</taxon>
        <taxon>Paraneoptera</taxon>
        <taxon>Hemiptera</taxon>
        <taxon>Auchenorrhyncha</taxon>
        <taxon>Membracoidea</taxon>
        <taxon>Cicadellidae</taxon>
        <taxon>Cicadellinae</taxon>
        <taxon>Proconiini</taxon>
        <taxon>Cuerna</taxon>
    </lineage>
</organism>
<feature type="non-terminal residue" evidence="3">
    <location>
        <position position="1"/>
    </location>
</feature>
<keyword evidence="2" id="KW-0812">Transmembrane</keyword>
<evidence type="ECO:0000313" key="3">
    <source>
        <dbReference type="EMBL" id="JAS40008.1"/>
    </source>
</evidence>
<feature type="transmembrane region" description="Helical" evidence="2">
    <location>
        <begin position="12"/>
        <end position="33"/>
    </location>
</feature>
<reference evidence="3" key="1">
    <citation type="submission" date="2015-11" db="EMBL/GenBank/DDBJ databases">
        <title>De novo transcriptome assembly of four potential Pierce s Disease insect vectors from Arizona vineyards.</title>
        <authorList>
            <person name="Tassone E.E."/>
        </authorList>
    </citation>
    <scope>NUCLEOTIDE SEQUENCE</scope>
</reference>
<dbReference type="AlphaFoldDB" id="A0A1B6EQ05"/>
<keyword evidence="2" id="KW-0472">Membrane</keyword>
<protein>
    <submittedName>
        <fullName evidence="3">Uncharacterized protein</fullName>
    </submittedName>
</protein>
<accession>A0A1B6EQ05</accession>
<dbReference type="EMBL" id="GECZ01029761">
    <property type="protein sequence ID" value="JAS40008.1"/>
    <property type="molecule type" value="Transcribed_RNA"/>
</dbReference>
<keyword evidence="2" id="KW-1133">Transmembrane helix</keyword>
<feature type="non-terminal residue" evidence="3">
    <location>
        <position position="120"/>
    </location>
</feature>
<gene>
    <name evidence="3" type="ORF">g.49753</name>
</gene>
<name>A0A1B6EQ05_9HEMI</name>
<evidence type="ECO:0000256" key="1">
    <source>
        <dbReference type="SAM" id="MobiDB-lite"/>
    </source>
</evidence>
<feature type="region of interest" description="Disordered" evidence="1">
    <location>
        <begin position="101"/>
        <end position="120"/>
    </location>
</feature>
<evidence type="ECO:0000256" key="2">
    <source>
        <dbReference type="SAM" id="Phobius"/>
    </source>
</evidence>
<sequence>LPGFRFRQVLGLVIGMLLAVIVLLTAAIAFVVVRNRKLKSAVAHPVLGRPFPTDKSLNLNMKDLQMRVNVHANGHVYGQLSLDDPEKGALYHEPFKSVEYNHSNPADTLRPQEYGDHYQI</sequence>
<proteinExistence type="predicted"/>